<dbReference type="Gene3D" id="1.10.287.950">
    <property type="entry name" value="Methyl-accepting chemotaxis protein"/>
    <property type="match status" value="1"/>
</dbReference>
<dbReference type="RefSeq" id="WP_313867539.1">
    <property type="nucleotide sequence ID" value="NZ_CP132507.1"/>
</dbReference>
<feature type="region of interest" description="Disordered" evidence="3">
    <location>
        <begin position="346"/>
        <end position="370"/>
    </location>
</feature>
<keyword evidence="1 2" id="KW-0807">Transducer</keyword>
<organism evidence="5 6">
    <name type="scientific">Rhodoferax mekongensis</name>
    <dbReference type="NCBI Taxonomy" id="3068341"/>
    <lineage>
        <taxon>Bacteria</taxon>
        <taxon>Pseudomonadati</taxon>
        <taxon>Pseudomonadota</taxon>
        <taxon>Betaproteobacteria</taxon>
        <taxon>Burkholderiales</taxon>
        <taxon>Comamonadaceae</taxon>
        <taxon>Rhodoferax</taxon>
    </lineage>
</organism>
<proteinExistence type="predicted"/>
<protein>
    <submittedName>
        <fullName evidence="5">Methyl-accepting chemotaxis protein</fullName>
    </submittedName>
</protein>
<dbReference type="EMBL" id="CP132507">
    <property type="protein sequence ID" value="WNO04709.1"/>
    <property type="molecule type" value="Genomic_DNA"/>
</dbReference>
<feature type="domain" description="Methyl-accepting transducer" evidence="4">
    <location>
        <begin position="136"/>
        <end position="326"/>
    </location>
</feature>
<accession>A0ABZ0AYF9</accession>
<keyword evidence="6" id="KW-1185">Reference proteome</keyword>
<evidence type="ECO:0000313" key="5">
    <source>
        <dbReference type="EMBL" id="WNO04709.1"/>
    </source>
</evidence>
<dbReference type="Proteomes" id="UP001302257">
    <property type="component" value="Chromosome"/>
</dbReference>
<reference evidence="5 6" key="1">
    <citation type="submission" date="2023-08" db="EMBL/GenBank/DDBJ databases">
        <title>Rhodoferax potami sp. nov. and Rhodoferax mekongensis sp. nov., isolated from the Mekong River in Thailand.</title>
        <authorList>
            <person name="Kitikhun S."/>
            <person name="Charoenyingcharoen P."/>
            <person name="Siriarchawattana P."/>
            <person name="Likhitrattanapisal S."/>
            <person name="Nilsakha T."/>
            <person name="Chanpet A."/>
            <person name="Rattanawaree P."/>
            <person name="Ingsriswang S."/>
        </authorList>
    </citation>
    <scope>NUCLEOTIDE SEQUENCE [LARGE SCALE GENOMIC DNA]</scope>
    <source>
        <strain evidence="5 6">TBRC 17307</strain>
    </source>
</reference>
<gene>
    <name evidence="5" type="ORF">RAN89_17745</name>
</gene>
<evidence type="ECO:0000256" key="1">
    <source>
        <dbReference type="ARBA" id="ARBA00023224"/>
    </source>
</evidence>
<evidence type="ECO:0000313" key="6">
    <source>
        <dbReference type="Proteomes" id="UP001302257"/>
    </source>
</evidence>
<evidence type="ECO:0000256" key="3">
    <source>
        <dbReference type="SAM" id="MobiDB-lite"/>
    </source>
</evidence>
<dbReference type="Pfam" id="PF00015">
    <property type="entry name" value="MCPsignal"/>
    <property type="match status" value="1"/>
</dbReference>
<dbReference type="PROSITE" id="PS50111">
    <property type="entry name" value="CHEMOTAXIS_TRANSDUC_2"/>
    <property type="match status" value="1"/>
</dbReference>
<dbReference type="PANTHER" id="PTHR32089:SF112">
    <property type="entry name" value="LYSOZYME-LIKE PROTEIN-RELATED"/>
    <property type="match status" value="1"/>
</dbReference>
<feature type="compositionally biased region" description="Polar residues" evidence="3">
    <location>
        <begin position="360"/>
        <end position="370"/>
    </location>
</feature>
<dbReference type="PANTHER" id="PTHR32089">
    <property type="entry name" value="METHYL-ACCEPTING CHEMOTAXIS PROTEIN MCPB"/>
    <property type="match status" value="1"/>
</dbReference>
<dbReference type="SMART" id="SM00283">
    <property type="entry name" value="MA"/>
    <property type="match status" value="1"/>
</dbReference>
<dbReference type="InterPro" id="IPR004089">
    <property type="entry name" value="MCPsignal_dom"/>
</dbReference>
<dbReference type="SUPFAM" id="SSF58104">
    <property type="entry name" value="Methyl-accepting chemotaxis protein (MCP) signaling domain"/>
    <property type="match status" value="1"/>
</dbReference>
<evidence type="ECO:0000256" key="2">
    <source>
        <dbReference type="PROSITE-ProRule" id="PRU00284"/>
    </source>
</evidence>
<sequence>MFRHFRPWATLAGVVCLAGWALAWPWLTWIGAICLLVLASGLLDGLMRSGANDFPADIQARGRDLTVSDLLEHATLTWVTHIQSVQRHMREATDELLQGFVSILDELDKITANGSSVDQTSLDQRADMLQECEQELHSIVRNFSAFIESRDKMLGTMSGLDRASVGLRSMAEDVGVIARQTTLLSLNAAIEAARAGTAGRGFAVVAAEVRRLSTASADTGKRINDQVREFSAGVHQTLEEASARAEIDRTMVSDSERTIVSVIERVDGAVSELHSRATELGVRGEAVRGYVEQMMVAFQFQDRVQQILDQIVQSMQAVTSNLQETAAQGHLPDLQAWDSLLSDGYTTDEQRSGGVASSEGKPQTASATFF</sequence>
<evidence type="ECO:0000259" key="4">
    <source>
        <dbReference type="PROSITE" id="PS50111"/>
    </source>
</evidence>
<name>A0ABZ0AYF9_9BURK</name>